<feature type="transmembrane region" description="Helical" evidence="2">
    <location>
        <begin position="71"/>
        <end position="92"/>
    </location>
</feature>
<feature type="transmembrane region" description="Helical" evidence="2">
    <location>
        <begin position="40"/>
        <end position="59"/>
    </location>
</feature>
<dbReference type="GO" id="GO:0016301">
    <property type="term" value="F:kinase activity"/>
    <property type="evidence" value="ECO:0007669"/>
    <property type="project" value="UniProtKB-KW"/>
</dbReference>
<evidence type="ECO:0000259" key="3">
    <source>
        <dbReference type="Pfam" id="PF06580"/>
    </source>
</evidence>
<keyword evidence="5" id="KW-1185">Reference proteome</keyword>
<dbReference type="PANTHER" id="PTHR34220">
    <property type="entry name" value="SENSOR HISTIDINE KINASE YPDA"/>
    <property type="match status" value="1"/>
</dbReference>
<proteinExistence type="predicted"/>
<evidence type="ECO:0000313" key="5">
    <source>
        <dbReference type="Proteomes" id="UP000622017"/>
    </source>
</evidence>
<reference evidence="4 5" key="1">
    <citation type="submission" date="2020-08" db="EMBL/GenBank/DDBJ databases">
        <title>Hymenobacter sp.</title>
        <authorList>
            <person name="Kim M.K."/>
        </authorList>
    </citation>
    <scope>NUCLEOTIDE SEQUENCE [LARGE SCALE GENOMIC DNA]</scope>
    <source>
        <strain evidence="4 5">BT507</strain>
    </source>
</reference>
<dbReference type="Pfam" id="PF06580">
    <property type="entry name" value="His_kinase"/>
    <property type="match status" value="1"/>
</dbReference>
<keyword evidence="2" id="KW-0812">Transmembrane</keyword>
<dbReference type="InterPro" id="IPR010559">
    <property type="entry name" value="Sig_transdc_His_kin_internal"/>
</dbReference>
<keyword evidence="2" id="KW-1133">Transmembrane helix</keyword>
<feature type="region of interest" description="Disordered" evidence="1">
    <location>
        <begin position="101"/>
        <end position="134"/>
    </location>
</feature>
<keyword evidence="4" id="KW-0418">Kinase</keyword>
<evidence type="ECO:0000313" key="4">
    <source>
        <dbReference type="EMBL" id="MBC6612193.1"/>
    </source>
</evidence>
<sequence>MAFFTLEQLQPRLFHVVISVFLGVLVFTQPDQHLTASRFYLLQTTLFVVSLGVFYLNMYWAVPKFLDRRRLLPYLGFLVAVVVGISASHYVAQGALASPPGATGLRAPGRTPPPDPQEMPPPPNGGTRPGPGPRSHNWLNPAVLLSTLLMLGLGTSIAAVQRGQQDAQIRQALEKEKLSTELSWLKAQINPHFFFNTLNNIYVLTLMDGDQARGAIHQLSRMMRYVLYDTQTGLAPLQQEVQFIRDYIDLMQLRLTDNVTVDFESPQPLHDAPIAPMLLLTFVENAFKHGVSTDEPSHISVVLRQPAPHVLDLFVRNSVFADRPAALDENSGIGLVNTRRRLELLYPDRHLLVVKERTEAREYLVHLTLNLLP</sequence>
<dbReference type="PANTHER" id="PTHR34220:SF7">
    <property type="entry name" value="SENSOR HISTIDINE KINASE YPDA"/>
    <property type="match status" value="1"/>
</dbReference>
<feature type="transmembrane region" description="Helical" evidence="2">
    <location>
        <begin position="138"/>
        <end position="160"/>
    </location>
</feature>
<organism evidence="4 5">
    <name type="scientific">Hymenobacter citatus</name>
    <dbReference type="NCBI Taxonomy" id="2763506"/>
    <lineage>
        <taxon>Bacteria</taxon>
        <taxon>Pseudomonadati</taxon>
        <taxon>Bacteroidota</taxon>
        <taxon>Cytophagia</taxon>
        <taxon>Cytophagales</taxon>
        <taxon>Hymenobacteraceae</taxon>
        <taxon>Hymenobacter</taxon>
    </lineage>
</organism>
<gene>
    <name evidence="4" type="ORF">H8B15_14790</name>
</gene>
<evidence type="ECO:0000256" key="1">
    <source>
        <dbReference type="SAM" id="MobiDB-lite"/>
    </source>
</evidence>
<dbReference type="Proteomes" id="UP000622017">
    <property type="component" value="Unassembled WGS sequence"/>
</dbReference>
<feature type="compositionally biased region" description="Pro residues" evidence="1">
    <location>
        <begin position="110"/>
        <end position="124"/>
    </location>
</feature>
<accession>A0ABR7MNS1</accession>
<dbReference type="InterPro" id="IPR050640">
    <property type="entry name" value="Bact_2-comp_sensor_kinase"/>
</dbReference>
<dbReference type="RefSeq" id="WP_187320448.1">
    <property type="nucleotide sequence ID" value="NZ_JACSCY010000012.1"/>
</dbReference>
<protein>
    <submittedName>
        <fullName evidence="4">Sensor histidine kinase</fullName>
    </submittedName>
</protein>
<dbReference type="InterPro" id="IPR036890">
    <property type="entry name" value="HATPase_C_sf"/>
</dbReference>
<dbReference type="SUPFAM" id="SSF55874">
    <property type="entry name" value="ATPase domain of HSP90 chaperone/DNA topoisomerase II/histidine kinase"/>
    <property type="match status" value="1"/>
</dbReference>
<evidence type="ECO:0000256" key="2">
    <source>
        <dbReference type="SAM" id="Phobius"/>
    </source>
</evidence>
<feature type="domain" description="Signal transduction histidine kinase internal region" evidence="3">
    <location>
        <begin position="181"/>
        <end position="258"/>
    </location>
</feature>
<keyword evidence="2" id="KW-0472">Membrane</keyword>
<feature type="transmembrane region" description="Helical" evidence="2">
    <location>
        <begin position="12"/>
        <end position="28"/>
    </location>
</feature>
<dbReference type="EMBL" id="JACSCY010000012">
    <property type="protein sequence ID" value="MBC6612193.1"/>
    <property type="molecule type" value="Genomic_DNA"/>
</dbReference>
<comment type="caution">
    <text evidence="4">The sequence shown here is derived from an EMBL/GenBank/DDBJ whole genome shotgun (WGS) entry which is preliminary data.</text>
</comment>
<name>A0ABR7MNS1_9BACT</name>
<keyword evidence="4" id="KW-0808">Transferase</keyword>